<dbReference type="InterPro" id="IPR002641">
    <property type="entry name" value="PNPLA_dom"/>
</dbReference>
<feature type="short sequence motif" description="DGA/G" evidence="4">
    <location>
        <begin position="161"/>
        <end position="163"/>
    </location>
</feature>
<dbReference type="CDD" id="cd07208">
    <property type="entry name" value="Pat_hypo_Ecoli_yjju_like"/>
    <property type="match status" value="1"/>
</dbReference>
<evidence type="ECO:0000256" key="1">
    <source>
        <dbReference type="ARBA" id="ARBA00022801"/>
    </source>
</evidence>
<dbReference type="PROSITE" id="PS51635">
    <property type="entry name" value="PNPLA"/>
    <property type="match status" value="1"/>
</dbReference>
<sequence>MRKNGIVLEGGGMRGGYTAGVLDAFIENGITFDYCIGVSAGACNALSFIGRQKGRYIRANTEYLNDPRYMGVRSFLKTGYFLGNRFIFDDLTDTLVPLDFDAFQTGIKTCPFVCVTTDCETGFARYDEITDLQAQRALVEASSSLPLVSPTIPYDGHFLMDGGIADSIPLKKAQADGCTKCVVILTQDASYRKKKNKLMLPIRLKYGKRFPNMVKALERRYLSYNETLDYVESEKEAGRAFVIQPGAPVTVGRMERNRDNIMALYQTGYLDGLANIAKVKAFLSSEESA</sequence>
<dbReference type="EMBL" id="JACJKY010000005">
    <property type="protein sequence ID" value="MBM6920429.1"/>
    <property type="molecule type" value="Genomic_DNA"/>
</dbReference>
<dbReference type="Pfam" id="PF01734">
    <property type="entry name" value="Patatin"/>
    <property type="match status" value="1"/>
</dbReference>
<dbReference type="InterPro" id="IPR045943">
    <property type="entry name" value="DUF6363"/>
</dbReference>
<dbReference type="InterPro" id="IPR037483">
    <property type="entry name" value="YjjU-like"/>
</dbReference>
<keyword evidence="2 4" id="KW-0442">Lipid degradation</keyword>
<keyword evidence="3 4" id="KW-0443">Lipid metabolism</keyword>
<keyword evidence="1 4" id="KW-0378">Hydrolase</keyword>
<organism evidence="6 7">
    <name type="scientific">Merdimmobilis hominis</name>
    <dbReference type="NCBI Taxonomy" id="2897707"/>
    <lineage>
        <taxon>Bacteria</taxon>
        <taxon>Bacillati</taxon>
        <taxon>Bacillota</taxon>
        <taxon>Clostridia</taxon>
        <taxon>Eubacteriales</taxon>
        <taxon>Oscillospiraceae</taxon>
        <taxon>Merdimmobilis</taxon>
    </lineage>
</organism>
<name>A0A938X6I9_9FIRM</name>
<evidence type="ECO:0000259" key="5">
    <source>
        <dbReference type="PROSITE" id="PS51635"/>
    </source>
</evidence>
<dbReference type="PANTHER" id="PTHR14226:SF25">
    <property type="entry name" value="PHOSPHOESTERASE"/>
    <property type="match status" value="1"/>
</dbReference>
<protein>
    <submittedName>
        <fullName evidence="6">Patatin family protein</fullName>
    </submittedName>
</protein>
<proteinExistence type="predicted"/>
<evidence type="ECO:0000313" key="6">
    <source>
        <dbReference type="EMBL" id="MBM6920429.1"/>
    </source>
</evidence>
<feature type="active site" description="Nucleophile" evidence="4">
    <location>
        <position position="39"/>
    </location>
</feature>
<evidence type="ECO:0000256" key="4">
    <source>
        <dbReference type="PROSITE-ProRule" id="PRU01161"/>
    </source>
</evidence>
<dbReference type="Proteomes" id="UP000774750">
    <property type="component" value="Unassembled WGS sequence"/>
</dbReference>
<evidence type="ECO:0000256" key="3">
    <source>
        <dbReference type="ARBA" id="ARBA00023098"/>
    </source>
</evidence>
<comment type="caution">
    <text evidence="6">The sequence shown here is derived from an EMBL/GenBank/DDBJ whole genome shotgun (WGS) entry which is preliminary data.</text>
</comment>
<accession>A0A938X6I9</accession>
<feature type="short sequence motif" description="GXSXG" evidence="4">
    <location>
        <begin position="37"/>
        <end position="41"/>
    </location>
</feature>
<dbReference type="SUPFAM" id="SSF52151">
    <property type="entry name" value="FabD/lysophospholipase-like"/>
    <property type="match status" value="1"/>
</dbReference>
<feature type="domain" description="PNPLA" evidence="5">
    <location>
        <begin position="6"/>
        <end position="174"/>
    </location>
</feature>
<gene>
    <name evidence="6" type="ORF">H6A12_04570</name>
</gene>
<dbReference type="Pfam" id="PF19890">
    <property type="entry name" value="DUF6363"/>
    <property type="match status" value="1"/>
</dbReference>
<dbReference type="Gene3D" id="3.40.1090.10">
    <property type="entry name" value="Cytosolic phospholipase A2 catalytic domain"/>
    <property type="match status" value="2"/>
</dbReference>
<reference evidence="6" key="1">
    <citation type="submission" date="2020-08" db="EMBL/GenBank/DDBJ databases">
        <authorList>
            <person name="Cejkova D."/>
            <person name="Kubasova T."/>
            <person name="Jahodarova E."/>
            <person name="Rychlik I."/>
        </authorList>
    </citation>
    <scope>NUCLEOTIDE SEQUENCE</scope>
    <source>
        <strain evidence="6">An559</strain>
    </source>
</reference>
<feature type="active site" description="Proton acceptor" evidence="4">
    <location>
        <position position="161"/>
    </location>
</feature>
<reference evidence="6" key="2">
    <citation type="journal article" date="2021" name="Sci. Rep.">
        <title>The distribution of antibiotic resistance genes in chicken gut microbiota commensals.</title>
        <authorList>
            <person name="Juricova H."/>
            <person name="Matiasovicova J."/>
            <person name="Kubasova T."/>
            <person name="Cejkova D."/>
            <person name="Rychlik I."/>
        </authorList>
    </citation>
    <scope>NUCLEOTIDE SEQUENCE</scope>
    <source>
        <strain evidence="6">An559</strain>
    </source>
</reference>
<dbReference type="AlphaFoldDB" id="A0A938X6I9"/>
<dbReference type="GO" id="GO:0016787">
    <property type="term" value="F:hydrolase activity"/>
    <property type="evidence" value="ECO:0007669"/>
    <property type="project" value="UniProtKB-UniRule"/>
</dbReference>
<dbReference type="RefSeq" id="WP_204445269.1">
    <property type="nucleotide sequence ID" value="NZ_JACJKY010000005.1"/>
</dbReference>
<dbReference type="InterPro" id="IPR016035">
    <property type="entry name" value="Acyl_Trfase/lysoPLipase"/>
</dbReference>
<feature type="short sequence motif" description="GXGXXG" evidence="4">
    <location>
        <begin position="10"/>
        <end position="15"/>
    </location>
</feature>
<dbReference type="InterPro" id="IPR050301">
    <property type="entry name" value="NTE"/>
</dbReference>
<dbReference type="GO" id="GO:0016042">
    <property type="term" value="P:lipid catabolic process"/>
    <property type="evidence" value="ECO:0007669"/>
    <property type="project" value="UniProtKB-UniRule"/>
</dbReference>
<evidence type="ECO:0000256" key="2">
    <source>
        <dbReference type="ARBA" id="ARBA00022963"/>
    </source>
</evidence>
<evidence type="ECO:0000313" key="7">
    <source>
        <dbReference type="Proteomes" id="UP000774750"/>
    </source>
</evidence>
<keyword evidence="7" id="KW-1185">Reference proteome</keyword>
<dbReference type="PANTHER" id="PTHR14226">
    <property type="entry name" value="NEUROPATHY TARGET ESTERASE/SWISS CHEESE D.MELANOGASTER"/>
    <property type="match status" value="1"/>
</dbReference>